<dbReference type="RefSeq" id="WP_282533508.1">
    <property type="nucleotide sequence ID" value="NZ_JASCIS010000003.1"/>
</dbReference>
<evidence type="ECO:0000256" key="6">
    <source>
        <dbReference type="RuleBase" id="RU003355"/>
    </source>
</evidence>
<evidence type="ECO:0000256" key="7">
    <source>
        <dbReference type="SAM" id="MobiDB-lite"/>
    </source>
</evidence>
<keyword evidence="2 5" id="KW-0645">Protease</keyword>
<dbReference type="InterPro" id="IPR050131">
    <property type="entry name" value="Peptidase_S8_subtilisin-like"/>
</dbReference>
<evidence type="ECO:0000256" key="8">
    <source>
        <dbReference type="SAM" id="SignalP"/>
    </source>
</evidence>
<evidence type="ECO:0000256" key="5">
    <source>
        <dbReference type="PROSITE-ProRule" id="PRU01240"/>
    </source>
</evidence>
<dbReference type="InterPro" id="IPR023828">
    <property type="entry name" value="Peptidase_S8_Ser-AS"/>
</dbReference>
<evidence type="ECO:0000259" key="10">
    <source>
        <dbReference type="Pfam" id="PF05922"/>
    </source>
</evidence>
<proteinExistence type="inferred from homology"/>
<keyword evidence="4 5" id="KW-0720">Serine protease</keyword>
<dbReference type="SUPFAM" id="SSF52743">
    <property type="entry name" value="Subtilisin-like"/>
    <property type="match status" value="1"/>
</dbReference>
<feature type="active site" description="Charge relay system" evidence="5">
    <location>
        <position position="183"/>
    </location>
</feature>
<keyword evidence="12" id="KW-1185">Reference proteome</keyword>
<evidence type="ECO:0000256" key="4">
    <source>
        <dbReference type="ARBA" id="ARBA00022825"/>
    </source>
</evidence>
<accession>A0ABT6SRW0</accession>
<feature type="signal peptide" evidence="8">
    <location>
        <begin position="1"/>
        <end position="24"/>
    </location>
</feature>
<dbReference type="InterPro" id="IPR010259">
    <property type="entry name" value="S8pro/Inhibitor_I9"/>
</dbReference>
<dbReference type="InterPro" id="IPR023827">
    <property type="entry name" value="Peptidase_S8_Asp-AS"/>
</dbReference>
<dbReference type="PANTHER" id="PTHR43806:SF11">
    <property type="entry name" value="CEREVISIN-RELATED"/>
    <property type="match status" value="1"/>
</dbReference>
<dbReference type="Proteomes" id="UP001237105">
    <property type="component" value="Unassembled WGS sequence"/>
</dbReference>
<dbReference type="EC" id="3.4.-.-" evidence="11"/>
<dbReference type="GO" id="GO:0016787">
    <property type="term" value="F:hydrolase activity"/>
    <property type="evidence" value="ECO:0007669"/>
    <property type="project" value="UniProtKB-KW"/>
</dbReference>
<dbReference type="Pfam" id="PF05922">
    <property type="entry name" value="Inhibitor_I9"/>
    <property type="match status" value="1"/>
</dbReference>
<feature type="domain" description="Peptidase S8/S53" evidence="9">
    <location>
        <begin position="142"/>
        <end position="379"/>
    </location>
</feature>
<dbReference type="InterPro" id="IPR022398">
    <property type="entry name" value="Peptidase_S8_His-AS"/>
</dbReference>
<feature type="region of interest" description="Disordered" evidence="7">
    <location>
        <begin position="374"/>
        <end position="394"/>
    </location>
</feature>
<dbReference type="InterPro" id="IPR037045">
    <property type="entry name" value="S8pro/Inhibitor_I9_sf"/>
</dbReference>
<name>A0ABT6SRW0_9ACTN</name>
<dbReference type="PROSITE" id="PS00137">
    <property type="entry name" value="SUBTILASE_HIS"/>
    <property type="match status" value="1"/>
</dbReference>
<dbReference type="EMBL" id="JASCIS010000003">
    <property type="protein sequence ID" value="MDI3417579.1"/>
    <property type="molecule type" value="Genomic_DNA"/>
</dbReference>
<dbReference type="PROSITE" id="PS00136">
    <property type="entry name" value="SUBTILASE_ASP"/>
    <property type="match status" value="1"/>
</dbReference>
<evidence type="ECO:0000256" key="3">
    <source>
        <dbReference type="ARBA" id="ARBA00022801"/>
    </source>
</evidence>
<dbReference type="InterPro" id="IPR036852">
    <property type="entry name" value="Peptidase_S8/S53_dom_sf"/>
</dbReference>
<dbReference type="Gene3D" id="3.40.50.200">
    <property type="entry name" value="Peptidase S8/S53 domain"/>
    <property type="match status" value="1"/>
</dbReference>
<dbReference type="PANTHER" id="PTHR43806">
    <property type="entry name" value="PEPTIDASE S8"/>
    <property type="match status" value="1"/>
</dbReference>
<evidence type="ECO:0000259" key="9">
    <source>
        <dbReference type="Pfam" id="PF00082"/>
    </source>
</evidence>
<evidence type="ECO:0000313" key="11">
    <source>
        <dbReference type="EMBL" id="MDI3417579.1"/>
    </source>
</evidence>
<feature type="domain" description="Inhibitor I9" evidence="10">
    <location>
        <begin position="58"/>
        <end position="110"/>
    </location>
</feature>
<dbReference type="PROSITE" id="PS51892">
    <property type="entry name" value="SUBTILASE"/>
    <property type="match status" value="1"/>
</dbReference>
<evidence type="ECO:0000256" key="2">
    <source>
        <dbReference type="ARBA" id="ARBA00022670"/>
    </source>
</evidence>
<protein>
    <submittedName>
        <fullName evidence="11">S8 family peptidase</fullName>
        <ecNumber evidence="11">3.4.-.-</ecNumber>
    </submittedName>
</protein>
<feature type="chain" id="PRO_5046587311" evidence="8">
    <location>
        <begin position="25"/>
        <end position="394"/>
    </location>
</feature>
<dbReference type="InterPro" id="IPR015500">
    <property type="entry name" value="Peptidase_S8_subtilisin-rel"/>
</dbReference>
<evidence type="ECO:0000256" key="1">
    <source>
        <dbReference type="ARBA" id="ARBA00011073"/>
    </source>
</evidence>
<dbReference type="PRINTS" id="PR00723">
    <property type="entry name" value="SUBTILISIN"/>
</dbReference>
<sequence length="394" mass="39954">MSALIPAVLLAAGMQFVGSPAHSAAAPTGDVRLAPEQTAIANSWIVVLKDGTTSTPSVANQLTRRGNGRLSHVFRTAVNGFSAKMTQAQARKVAADPRVAYVEQDAKVALTDTQPNATWGIDRIDQRDLPLSGTYTYNTTASNVHVYVIDTGLRTSHNEFGGRASIGTDTVGDGQNGNDCNGHGTHVGGTAAGSTYGVAKGAAVVGVRVLDCEGSGTTSGVIAGVDWVTSNAAKPAVANMSLGGGASTSLDNAVKNSIASGVSYSLAAGNGNIFGFPEDACNVSPARVAEGVTVGATDSSDQRASFSNYGTCLDLFAPGVDVTSAWKDSNSATKTISGTSMAAPHVAGAAALYLADNPSASPAQVRDAIVNNATNGKVQDPKSGSPNKLLHSLF</sequence>
<evidence type="ECO:0000313" key="12">
    <source>
        <dbReference type="Proteomes" id="UP001237105"/>
    </source>
</evidence>
<organism evidence="11 12">
    <name type="scientific">Streptomyces luteolus</name>
    <dbReference type="NCBI Taxonomy" id="3043615"/>
    <lineage>
        <taxon>Bacteria</taxon>
        <taxon>Bacillati</taxon>
        <taxon>Actinomycetota</taxon>
        <taxon>Actinomycetes</taxon>
        <taxon>Kitasatosporales</taxon>
        <taxon>Streptomycetaceae</taxon>
        <taxon>Streptomyces</taxon>
    </lineage>
</organism>
<comment type="caution">
    <text evidence="11">The sequence shown here is derived from an EMBL/GenBank/DDBJ whole genome shotgun (WGS) entry which is preliminary data.</text>
</comment>
<dbReference type="PROSITE" id="PS00138">
    <property type="entry name" value="SUBTILASE_SER"/>
    <property type="match status" value="1"/>
</dbReference>
<dbReference type="SUPFAM" id="SSF54897">
    <property type="entry name" value="Protease propeptides/inhibitors"/>
    <property type="match status" value="1"/>
</dbReference>
<dbReference type="InterPro" id="IPR034193">
    <property type="entry name" value="PCSK9_ProteinaseK-like"/>
</dbReference>
<keyword evidence="3 5" id="KW-0378">Hydrolase</keyword>
<keyword evidence="8" id="KW-0732">Signal</keyword>
<gene>
    <name evidence="11" type="ORF">QIT00_03195</name>
</gene>
<dbReference type="Pfam" id="PF00082">
    <property type="entry name" value="Peptidase_S8"/>
    <property type="match status" value="1"/>
</dbReference>
<feature type="compositionally biased region" description="Polar residues" evidence="7">
    <location>
        <begin position="374"/>
        <end position="386"/>
    </location>
</feature>
<dbReference type="Gene3D" id="3.30.70.80">
    <property type="entry name" value="Peptidase S8 propeptide/proteinase inhibitor I9"/>
    <property type="match status" value="1"/>
</dbReference>
<feature type="active site" description="Charge relay system" evidence="5">
    <location>
        <position position="150"/>
    </location>
</feature>
<dbReference type="CDD" id="cd04077">
    <property type="entry name" value="Peptidases_S8_PCSK9_ProteinaseK_like"/>
    <property type="match status" value="1"/>
</dbReference>
<dbReference type="InterPro" id="IPR000209">
    <property type="entry name" value="Peptidase_S8/S53_dom"/>
</dbReference>
<reference evidence="11 12" key="1">
    <citation type="submission" date="2023-05" db="EMBL/GenBank/DDBJ databases">
        <title>Draft genome sequence of Streptomyces sp. B-S-A12 isolated from a cave soil in Thailand.</title>
        <authorList>
            <person name="Chamroensaksri N."/>
            <person name="Muangham S."/>
        </authorList>
    </citation>
    <scope>NUCLEOTIDE SEQUENCE [LARGE SCALE GENOMIC DNA]</scope>
    <source>
        <strain evidence="11 12">B-S-A12</strain>
    </source>
</reference>
<feature type="active site" description="Charge relay system" evidence="5">
    <location>
        <position position="340"/>
    </location>
</feature>
<comment type="similarity">
    <text evidence="1 5 6">Belongs to the peptidase S8 family.</text>
</comment>